<keyword evidence="1" id="KW-0472">Membrane</keyword>
<protein>
    <recommendedName>
        <fullName evidence="4">3-phosphoinositide-dependent protein kinase-1</fullName>
    </recommendedName>
</protein>
<organism evidence="2 3">
    <name type="scientific">Deinandra increscens subsp. villosa</name>
    <dbReference type="NCBI Taxonomy" id="3103831"/>
    <lineage>
        <taxon>Eukaryota</taxon>
        <taxon>Viridiplantae</taxon>
        <taxon>Streptophyta</taxon>
        <taxon>Embryophyta</taxon>
        <taxon>Tracheophyta</taxon>
        <taxon>Spermatophyta</taxon>
        <taxon>Magnoliopsida</taxon>
        <taxon>eudicotyledons</taxon>
        <taxon>Gunneridae</taxon>
        <taxon>Pentapetalae</taxon>
        <taxon>asterids</taxon>
        <taxon>campanulids</taxon>
        <taxon>Asterales</taxon>
        <taxon>Asteraceae</taxon>
        <taxon>Asteroideae</taxon>
        <taxon>Heliantheae alliance</taxon>
        <taxon>Madieae</taxon>
        <taxon>Madiinae</taxon>
        <taxon>Deinandra</taxon>
    </lineage>
</organism>
<keyword evidence="1" id="KW-1133">Transmembrane helix</keyword>
<evidence type="ECO:0000313" key="3">
    <source>
        <dbReference type="Proteomes" id="UP001408789"/>
    </source>
</evidence>
<dbReference type="Proteomes" id="UP001408789">
    <property type="component" value="Unassembled WGS sequence"/>
</dbReference>
<dbReference type="AlphaFoldDB" id="A0AAP0DPK4"/>
<dbReference type="EMBL" id="JBCNJP010000007">
    <property type="protein sequence ID" value="KAK9076878.1"/>
    <property type="molecule type" value="Genomic_DNA"/>
</dbReference>
<keyword evidence="1" id="KW-0812">Transmembrane</keyword>
<dbReference type="PANTHER" id="PTHR36361">
    <property type="entry name" value="PROTEIN APEM9"/>
    <property type="match status" value="1"/>
</dbReference>
<keyword evidence="3" id="KW-1185">Reference proteome</keyword>
<name>A0AAP0DPK4_9ASTR</name>
<reference evidence="2 3" key="1">
    <citation type="submission" date="2024-04" db="EMBL/GenBank/DDBJ databases">
        <title>The reference genome of an endangered Asteraceae, Deinandra increscens subsp. villosa, native to the Central Coast of California.</title>
        <authorList>
            <person name="Guilliams M."/>
            <person name="Hasenstab-Lehman K."/>
            <person name="Meyer R."/>
            <person name="Mcevoy S."/>
        </authorList>
    </citation>
    <scope>NUCLEOTIDE SEQUENCE [LARGE SCALE GENOMIC DNA]</scope>
    <source>
        <tissue evidence="2">Leaf</tissue>
    </source>
</reference>
<sequence>MAGELAIQSNTSADRDTNIATPVDNRLIWEEIELAESYLVCSMFEDASSLASRVLKRLHDEDCINGVVEDIEVNDMLESAGMVFLQSSKELGRTLKIVDELTQLYGSLAAIPVEVFLVGACFHMQEDPHGAQKFLEGFFSKWEYVNEQYYVREGVETNESHMKVCSSGSVLGVDAYLQVVEAYITLLTRIVRGTSYVMSWVEKASLPEHIRQELLRRLESMNSSKDTGSQASTSALVTDGNTTSVSLKTEGWKQVDGDDAAKQAMIRYYGQNVSTFWWFRKLNLKFGSIRFAVSNGSILIAALMLLMYYYMRRKKYTITSILKGQAQYVKKTAIDLWQLAFSYQVNPLAAVDTLPSPNRISSSLCDDDKAFIVLLLDVDATLRP</sequence>
<evidence type="ECO:0008006" key="4">
    <source>
        <dbReference type="Google" id="ProtNLM"/>
    </source>
</evidence>
<dbReference type="GO" id="GO:0015919">
    <property type="term" value="P:peroxisomal membrane transport"/>
    <property type="evidence" value="ECO:0007669"/>
    <property type="project" value="InterPro"/>
</dbReference>
<dbReference type="PANTHER" id="PTHR36361:SF1">
    <property type="entry name" value="PROTEIN APEM9"/>
    <property type="match status" value="1"/>
</dbReference>
<comment type="caution">
    <text evidence="2">The sequence shown here is derived from an EMBL/GenBank/DDBJ whole genome shotgun (WGS) entry which is preliminary data.</text>
</comment>
<feature type="transmembrane region" description="Helical" evidence="1">
    <location>
        <begin position="291"/>
        <end position="311"/>
    </location>
</feature>
<proteinExistence type="predicted"/>
<gene>
    <name evidence="2" type="ORF">SSX86_005213</name>
</gene>
<evidence type="ECO:0000313" key="2">
    <source>
        <dbReference type="EMBL" id="KAK9076878.1"/>
    </source>
</evidence>
<dbReference type="InterPro" id="IPR034571">
    <property type="entry name" value="APEM9"/>
</dbReference>
<accession>A0AAP0DPK4</accession>
<evidence type="ECO:0000256" key="1">
    <source>
        <dbReference type="SAM" id="Phobius"/>
    </source>
</evidence>